<feature type="compositionally biased region" description="Acidic residues" evidence="1">
    <location>
        <begin position="871"/>
        <end position="888"/>
    </location>
</feature>
<gene>
    <name evidence="2" type="ORF">CVT24_003482</name>
</gene>
<dbReference type="AlphaFoldDB" id="A0A409Y7L6"/>
<organism evidence="2 3">
    <name type="scientific">Panaeolus cyanescens</name>
    <dbReference type="NCBI Taxonomy" id="181874"/>
    <lineage>
        <taxon>Eukaryota</taxon>
        <taxon>Fungi</taxon>
        <taxon>Dikarya</taxon>
        <taxon>Basidiomycota</taxon>
        <taxon>Agaricomycotina</taxon>
        <taxon>Agaricomycetes</taxon>
        <taxon>Agaricomycetidae</taxon>
        <taxon>Agaricales</taxon>
        <taxon>Agaricineae</taxon>
        <taxon>Galeropsidaceae</taxon>
        <taxon>Panaeolus</taxon>
    </lineage>
</organism>
<dbReference type="CDD" id="cd10170">
    <property type="entry name" value="ASKHA_NBD_HSP70"/>
    <property type="match status" value="1"/>
</dbReference>
<dbReference type="Proteomes" id="UP000284842">
    <property type="component" value="Unassembled WGS sequence"/>
</dbReference>
<evidence type="ECO:0000256" key="1">
    <source>
        <dbReference type="SAM" id="MobiDB-lite"/>
    </source>
</evidence>
<sequence length="917" mass="102164">MALPRRALYTGSHRKLVLAFDVGTTYTGISYSILEPGKVPEIKGVTSFPSQEGSIDATKIPSIMYYGKSGKLRVAGFEAMHEDIDKKALDRDWEKVEWFKIHFRARNEARNIGKKVPPPPFRKSIIDVFADFLRYVFQCATSYIRNTYHHGAALWDSLKHDIHFIISHPNSWEDREHELMRKAVVMGEASLHFAINNDLPSNALANGNGLAIVDAGGGTIDISFYAKKYLTTPMQQDHDDTPSHPPLQGAETAPQPRGGLMERMQNKVKQVFHRHADTLDVDFGHPDDGISEDVSTTQVLEEVLTSQCHFYGSIFVSLYARIFLEKYLAESEFLDDIEHIVRQFDMTTKIRFRSETEPQYIHFGSTRDNDPKHNIRFGQLKLEGTDVAGFFRPSVDAIVNAVLDGQNISPTPISYVILVGGFAENDWLSNEVKSTLAPAGIEVFRPKQHLNKAVSDGAISFYLDHYVRVRVAKVTYGYFHDIPFDSSLPDHRQREEHTFMSMGGERRIGNVFDIILPKAFRSAVRTAFSIPSWTTKLQITTSSLDICHGRSVVIEETAFPFLWKALDEVIVCVLPVEEDVKPGVEPVLVGNVDHSAVARPPPQTQIQGQVQVIPAVVDAVVPSGVSVVNAPREEQEESVESRLPTPPVVPAISAAAVPAKGRGRSKKVAVEEKPEVEEDVKVKKEKIPATRKGAKDGPSTSTTKKRGPAAKKTPVKDDNSALASPVEEELPEQPSSRSTTAQPHNEADTTIGNRATTASPEHDVAATPTPTTSGPNAETEFDEDGRVELTIVGPDGGVIRFRARPKHTVKKITVAACKSYDLEWESAQLDLVRLDENDQPCPPIYNCQPDELIGRLGIDERTQLILRVPEQDDMFEDDPTEEDAEEEEVTRNVKANSQDDEDDDAIERTRRFFNRQK</sequence>
<feature type="region of interest" description="Disordered" evidence="1">
    <location>
        <begin position="657"/>
        <end position="788"/>
    </location>
</feature>
<reference evidence="2 3" key="1">
    <citation type="journal article" date="2018" name="Evol. Lett.">
        <title>Horizontal gene cluster transfer increased hallucinogenic mushroom diversity.</title>
        <authorList>
            <person name="Reynolds H.T."/>
            <person name="Vijayakumar V."/>
            <person name="Gluck-Thaler E."/>
            <person name="Korotkin H.B."/>
            <person name="Matheny P.B."/>
            <person name="Slot J.C."/>
        </authorList>
    </citation>
    <scope>NUCLEOTIDE SEQUENCE [LARGE SCALE GENOMIC DNA]</scope>
    <source>
        <strain evidence="2 3">2629</strain>
    </source>
</reference>
<protein>
    <submittedName>
        <fullName evidence="2">Uncharacterized protein</fullName>
    </submittedName>
</protein>
<proteinExistence type="predicted"/>
<feature type="compositionally biased region" description="Basic and acidic residues" evidence="1">
    <location>
        <begin position="668"/>
        <end position="688"/>
    </location>
</feature>
<feature type="region of interest" description="Disordered" evidence="1">
    <location>
        <begin position="869"/>
        <end position="917"/>
    </location>
</feature>
<dbReference type="Gene3D" id="3.30.420.40">
    <property type="match status" value="1"/>
</dbReference>
<dbReference type="InParanoid" id="A0A409Y7L6"/>
<name>A0A409Y7L6_9AGAR</name>
<dbReference type="OrthoDB" id="2963168at2759"/>
<dbReference type="STRING" id="181874.A0A409Y7L6"/>
<dbReference type="SUPFAM" id="SSF53067">
    <property type="entry name" value="Actin-like ATPase domain"/>
    <property type="match status" value="2"/>
</dbReference>
<dbReference type="EMBL" id="NHTK01001371">
    <property type="protein sequence ID" value="PPQ99000.1"/>
    <property type="molecule type" value="Genomic_DNA"/>
</dbReference>
<dbReference type="PANTHER" id="PTHR14187">
    <property type="entry name" value="ALPHA KINASE/ELONGATION FACTOR 2 KINASE"/>
    <property type="match status" value="1"/>
</dbReference>
<feature type="compositionally biased region" description="Polar residues" evidence="1">
    <location>
        <begin position="733"/>
        <end position="759"/>
    </location>
</feature>
<evidence type="ECO:0000313" key="3">
    <source>
        <dbReference type="Proteomes" id="UP000284842"/>
    </source>
</evidence>
<dbReference type="PANTHER" id="PTHR14187:SF5">
    <property type="entry name" value="HEAT SHOCK 70 KDA PROTEIN 12A"/>
    <property type="match status" value="1"/>
</dbReference>
<accession>A0A409Y7L6</accession>
<feature type="region of interest" description="Disordered" evidence="1">
    <location>
        <begin position="234"/>
        <end position="258"/>
    </location>
</feature>
<evidence type="ECO:0000313" key="2">
    <source>
        <dbReference type="EMBL" id="PPQ99000.1"/>
    </source>
</evidence>
<keyword evidence="3" id="KW-1185">Reference proteome</keyword>
<dbReference type="InterPro" id="IPR043129">
    <property type="entry name" value="ATPase_NBD"/>
</dbReference>
<comment type="caution">
    <text evidence="2">The sequence shown here is derived from an EMBL/GenBank/DDBJ whole genome shotgun (WGS) entry which is preliminary data.</text>
</comment>